<dbReference type="AlphaFoldDB" id="A0A4Q7ZPH6"/>
<feature type="transmembrane region" description="Helical" evidence="1">
    <location>
        <begin position="65"/>
        <end position="84"/>
    </location>
</feature>
<keyword evidence="1" id="KW-0812">Transmembrane</keyword>
<name>A0A4Q7ZPH6_9ACTN</name>
<keyword evidence="1" id="KW-1133">Transmembrane helix</keyword>
<organism evidence="2 3">
    <name type="scientific">Krasilnikovia cinnamomea</name>
    <dbReference type="NCBI Taxonomy" id="349313"/>
    <lineage>
        <taxon>Bacteria</taxon>
        <taxon>Bacillati</taxon>
        <taxon>Actinomycetota</taxon>
        <taxon>Actinomycetes</taxon>
        <taxon>Micromonosporales</taxon>
        <taxon>Micromonosporaceae</taxon>
        <taxon>Krasilnikovia</taxon>
    </lineage>
</organism>
<evidence type="ECO:0000313" key="3">
    <source>
        <dbReference type="Proteomes" id="UP000292564"/>
    </source>
</evidence>
<comment type="caution">
    <text evidence="2">The sequence shown here is derived from an EMBL/GenBank/DDBJ whole genome shotgun (WGS) entry which is preliminary data.</text>
</comment>
<dbReference type="Proteomes" id="UP000292564">
    <property type="component" value="Unassembled WGS sequence"/>
</dbReference>
<feature type="transmembrane region" description="Helical" evidence="1">
    <location>
        <begin position="40"/>
        <end position="59"/>
    </location>
</feature>
<accession>A0A4Q7ZPH6</accession>
<feature type="transmembrane region" description="Helical" evidence="1">
    <location>
        <begin position="12"/>
        <end position="31"/>
    </location>
</feature>
<feature type="transmembrane region" description="Helical" evidence="1">
    <location>
        <begin position="91"/>
        <end position="115"/>
    </location>
</feature>
<gene>
    <name evidence="2" type="ORF">EV385_4076</name>
</gene>
<feature type="transmembrane region" description="Helical" evidence="1">
    <location>
        <begin position="160"/>
        <end position="180"/>
    </location>
</feature>
<keyword evidence="3" id="KW-1185">Reference proteome</keyword>
<reference evidence="2 3" key="1">
    <citation type="submission" date="2019-02" db="EMBL/GenBank/DDBJ databases">
        <title>Sequencing the genomes of 1000 actinobacteria strains.</title>
        <authorList>
            <person name="Klenk H.-P."/>
        </authorList>
    </citation>
    <scope>NUCLEOTIDE SEQUENCE [LARGE SCALE GENOMIC DNA]</scope>
    <source>
        <strain evidence="2 3">DSM 45162</strain>
    </source>
</reference>
<sequence>MSSTRIEEALVGLSFHVALAVIGVLLGVLVSRRQARPRRVLAVVLPVVGMVALLIGVATDRLAESAVGFLAGGAVLVLTMIMTAGMSRIPAIVTSAVGGLVALHAATVSFVLVGFSPHAAPREHAPRWWTAAATGLFHDNELGAAISDSELPLWVQLSRATGPLLVLLTVTIGFALAYLVRCRARAGATPLA</sequence>
<evidence type="ECO:0000313" key="2">
    <source>
        <dbReference type="EMBL" id="RZU52229.1"/>
    </source>
</evidence>
<evidence type="ECO:0000256" key="1">
    <source>
        <dbReference type="SAM" id="Phobius"/>
    </source>
</evidence>
<proteinExistence type="predicted"/>
<dbReference type="EMBL" id="SHKY01000001">
    <property type="protein sequence ID" value="RZU52229.1"/>
    <property type="molecule type" value="Genomic_DNA"/>
</dbReference>
<keyword evidence="1" id="KW-0472">Membrane</keyword>
<protein>
    <submittedName>
        <fullName evidence="2">Uncharacterized protein</fullName>
    </submittedName>
</protein>